<dbReference type="SUPFAM" id="SSF56112">
    <property type="entry name" value="Protein kinase-like (PK-like)"/>
    <property type="match status" value="1"/>
</dbReference>
<keyword evidence="7" id="KW-0808">Transferase</keyword>
<gene>
    <name evidence="7" type="ORF">TRFO_02594</name>
</gene>
<evidence type="ECO:0000256" key="2">
    <source>
        <dbReference type="ARBA" id="ARBA00022741"/>
    </source>
</evidence>
<feature type="domain" description="Protein kinase" evidence="6">
    <location>
        <begin position="19"/>
        <end position="294"/>
    </location>
</feature>
<evidence type="ECO:0000256" key="5">
    <source>
        <dbReference type="RuleBase" id="RU000304"/>
    </source>
</evidence>
<name>A0A1J4L295_9EUKA</name>
<keyword evidence="7" id="KW-0418">Kinase</keyword>
<dbReference type="SMART" id="SM00220">
    <property type="entry name" value="S_TKc"/>
    <property type="match status" value="1"/>
</dbReference>
<evidence type="ECO:0000256" key="3">
    <source>
        <dbReference type="ARBA" id="ARBA00022840"/>
    </source>
</evidence>
<dbReference type="EC" id="2.7.11.1" evidence="1"/>
<dbReference type="PROSITE" id="PS00107">
    <property type="entry name" value="PROTEIN_KINASE_ATP"/>
    <property type="match status" value="1"/>
</dbReference>
<sequence>MNKKKKPKELKKGFVISHYRLERKIGRGGYGYIYIASDLDSENTFYAMKIEKINPEKRGLQPEIEFMPTMQGSPYFPKFYGSGENGIFRWILYEILGPSLTIIRWSLKGEHFSKYTAFRAAKEMVRALQECHNRGIIHRDVKPGNFLIRPSREHPIVLIDFGLSRPFKTPDGEFIPPRDKIGFYGTSRYASVSVYKGNEQCRGDDLISWFYSLIEMIRGDLPFPNTRDKEVLRKVKQKLTIQKLCKKLPSQLIEIWNLIKDLTYYDDPDYDRICELLDEAAASVHHQNPEYDWLRISKRKMKKISAINIFEDSEESENITVYHKLKGIPQTGTCNIA</sequence>
<evidence type="ECO:0000313" key="7">
    <source>
        <dbReference type="EMBL" id="OHT17538.1"/>
    </source>
</evidence>
<dbReference type="PANTHER" id="PTHR11909">
    <property type="entry name" value="CASEIN KINASE-RELATED"/>
    <property type="match status" value="1"/>
</dbReference>
<dbReference type="InterPro" id="IPR011009">
    <property type="entry name" value="Kinase-like_dom_sf"/>
</dbReference>
<keyword evidence="3 4" id="KW-0067">ATP-binding</keyword>
<dbReference type="PROSITE" id="PS00108">
    <property type="entry name" value="PROTEIN_KINASE_ST"/>
    <property type="match status" value="1"/>
</dbReference>
<dbReference type="GO" id="GO:0005524">
    <property type="term" value="F:ATP binding"/>
    <property type="evidence" value="ECO:0007669"/>
    <property type="project" value="UniProtKB-UniRule"/>
</dbReference>
<evidence type="ECO:0000259" key="6">
    <source>
        <dbReference type="PROSITE" id="PS50011"/>
    </source>
</evidence>
<accession>A0A1J4L295</accession>
<dbReference type="Proteomes" id="UP000179807">
    <property type="component" value="Unassembled WGS sequence"/>
</dbReference>
<keyword evidence="8" id="KW-1185">Reference proteome</keyword>
<dbReference type="EMBL" id="MLAK01000002">
    <property type="protein sequence ID" value="OHT17538.1"/>
    <property type="molecule type" value="Genomic_DNA"/>
</dbReference>
<dbReference type="RefSeq" id="XP_068370674.1">
    <property type="nucleotide sequence ID" value="XM_068490783.1"/>
</dbReference>
<organism evidence="7 8">
    <name type="scientific">Tritrichomonas foetus</name>
    <dbReference type="NCBI Taxonomy" id="1144522"/>
    <lineage>
        <taxon>Eukaryota</taxon>
        <taxon>Metamonada</taxon>
        <taxon>Parabasalia</taxon>
        <taxon>Tritrichomonadida</taxon>
        <taxon>Tritrichomonadidae</taxon>
        <taxon>Tritrichomonas</taxon>
    </lineage>
</organism>
<evidence type="ECO:0000256" key="1">
    <source>
        <dbReference type="ARBA" id="ARBA00012513"/>
    </source>
</evidence>
<protein>
    <recommendedName>
        <fullName evidence="1">non-specific serine/threonine protein kinase</fullName>
        <ecNumber evidence="1">2.7.11.1</ecNumber>
    </recommendedName>
</protein>
<dbReference type="InterPro" id="IPR000719">
    <property type="entry name" value="Prot_kinase_dom"/>
</dbReference>
<evidence type="ECO:0000256" key="4">
    <source>
        <dbReference type="PROSITE-ProRule" id="PRU10141"/>
    </source>
</evidence>
<comment type="similarity">
    <text evidence="5">Belongs to the protein kinase superfamily.</text>
</comment>
<dbReference type="InterPro" id="IPR008271">
    <property type="entry name" value="Ser/Thr_kinase_AS"/>
</dbReference>
<reference evidence="7" key="1">
    <citation type="submission" date="2016-10" db="EMBL/GenBank/DDBJ databases">
        <authorList>
            <person name="Benchimol M."/>
            <person name="Almeida L.G."/>
            <person name="Vasconcelos A.T."/>
            <person name="Perreira-Neves A."/>
            <person name="Rosa I.A."/>
            <person name="Tasca T."/>
            <person name="Bogo M.R."/>
            <person name="de Souza W."/>
        </authorList>
    </citation>
    <scope>NUCLEOTIDE SEQUENCE [LARGE SCALE GENOMIC DNA]</scope>
    <source>
        <strain evidence="7">K</strain>
    </source>
</reference>
<keyword evidence="5" id="KW-0723">Serine/threonine-protein kinase</keyword>
<dbReference type="OrthoDB" id="5979581at2759"/>
<feature type="binding site" evidence="4">
    <location>
        <position position="49"/>
    </location>
    <ligand>
        <name>ATP</name>
        <dbReference type="ChEBI" id="CHEBI:30616"/>
    </ligand>
</feature>
<dbReference type="GO" id="GO:0004674">
    <property type="term" value="F:protein serine/threonine kinase activity"/>
    <property type="evidence" value="ECO:0007669"/>
    <property type="project" value="UniProtKB-KW"/>
</dbReference>
<dbReference type="InterPro" id="IPR050235">
    <property type="entry name" value="CK1_Ser-Thr_kinase"/>
</dbReference>
<keyword evidence="2 4" id="KW-0547">Nucleotide-binding</keyword>
<dbReference type="AlphaFoldDB" id="A0A1J4L295"/>
<comment type="caution">
    <text evidence="7">The sequence shown here is derived from an EMBL/GenBank/DDBJ whole genome shotgun (WGS) entry which is preliminary data.</text>
</comment>
<proteinExistence type="inferred from homology"/>
<evidence type="ECO:0000313" key="8">
    <source>
        <dbReference type="Proteomes" id="UP000179807"/>
    </source>
</evidence>
<dbReference type="InterPro" id="IPR017441">
    <property type="entry name" value="Protein_kinase_ATP_BS"/>
</dbReference>
<dbReference type="VEuPathDB" id="TrichDB:TRFO_02594"/>
<dbReference type="PROSITE" id="PS50011">
    <property type="entry name" value="PROTEIN_KINASE_DOM"/>
    <property type="match status" value="1"/>
</dbReference>
<dbReference type="Gene3D" id="1.10.510.10">
    <property type="entry name" value="Transferase(Phosphotransferase) domain 1"/>
    <property type="match status" value="1"/>
</dbReference>
<dbReference type="GeneID" id="94825487"/>
<dbReference type="Pfam" id="PF00069">
    <property type="entry name" value="Pkinase"/>
    <property type="match status" value="1"/>
</dbReference>